<dbReference type="FunFam" id="2.170.260.10:FF:000002">
    <property type="entry name" value="Putative Endoribonuclease Dicer"/>
    <property type="match status" value="1"/>
</dbReference>
<dbReference type="SMART" id="SM00949">
    <property type="entry name" value="PAZ"/>
    <property type="match status" value="1"/>
</dbReference>
<dbReference type="GO" id="GO:0005737">
    <property type="term" value="C:cytoplasm"/>
    <property type="evidence" value="ECO:0007669"/>
    <property type="project" value="TreeGrafter"/>
</dbReference>
<feature type="region of interest" description="Disordered" evidence="8">
    <location>
        <begin position="1167"/>
        <end position="1206"/>
    </location>
</feature>
<feature type="compositionally biased region" description="Polar residues" evidence="8">
    <location>
        <begin position="1167"/>
        <end position="1184"/>
    </location>
</feature>
<dbReference type="GO" id="GO:0005634">
    <property type="term" value="C:nucleus"/>
    <property type="evidence" value="ECO:0007669"/>
    <property type="project" value="TreeGrafter"/>
</dbReference>
<evidence type="ECO:0000256" key="7">
    <source>
        <dbReference type="PROSITE-ProRule" id="PRU00657"/>
    </source>
</evidence>
<dbReference type="GO" id="GO:0004530">
    <property type="term" value="F:deoxyribonuclease I activity"/>
    <property type="evidence" value="ECO:0007669"/>
    <property type="project" value="TreeGrafter"/>
</dbReference>
<dbReference type="Pfam" id="PF02170">
    <property type="entry name" value="PAZ"/>
    <property type="match status" value="1"/>
</dbReference>
<evidence type="ECO:0000256" key="2">
    <source>
        <dbReference type="ARBA" id="ARBA00022723"/>
    </source>
</evidence>
<keyword evidence="7" id="KW-0694">RNA-binding</keyword>
<feature type="domain" description="Helicase C-terminal" evidence="10">
    <location>
        <begin position="397"/>
        <end position="577"/>
    </location>
</feature>
<protein>
    <submittedName>
        <fullName evidence="12">Endoribonuclease Dcr-1</fullName>
    </submittedName>
</protein>
<dbReference type="PROSITE" id="PS50821">
    <property type="entry name" value="PAZ"/>
    <property type="match status" value="1"/>
</dbReference>
<dbReference type="InterPro" id="IPR027417">
    <property type="entry name" value="P-loop_NTPase"/>
</dbReference>
<feature type="domain" description="PAZ" evidence="9">
    <location>
        <begin position="960"/>
        <end position="1102"/>
    </location>
</feature>
<dbReference type="EMBL" id="LS999127">
    <property type="protein sequence ID" value="SZF06445.1"/>
    <property type="molecule type" value="mRNA"/>
</dbReference>
<dbReference type="GO" id="GO:0031054">
    <property type="term" value="P:pre-miRNA processing"/>
    <property type="evidence" value="ECO:0007669"/>
    <property type="project" value="TreeGrafter"/>
</dbReference>
<keyword evidence="6" id="KW-0460">Magnesium</keyword>
<dbReference type="InterPro" id="IPR048512">
    <property type="entry name" value="Dicer_platform"/>
</dbReference>
<dbReference type="InterPro" id="IPR036085">
    <property type="entry name" value="PAZ_dom_sf"/>
</dbReference>
<evidence type="ECO:0000259" key="11">
    <source>
        <dbReference type="PROSITE" id="PS51327"/>
    </source>
</evidence>
<evidence type="ECO:0000313" key="12">
    <source>
        <dbReference type="EMBL" id="SZF06445.1"/>
    </source>
</evidence>
<dbReference type="InterPro" id="IPR038248">
    <property type="entry name" value="Dicer_dimer_sf"/>
</dbReference>
<dbReference type="Pfam" id="PF20931">
    <property type="entry name" value="Dicer_platform"/>
    <property type="match status" value="1"/>
</dbReference>
<dbReference type="Gene3D" id="3.30.160.380">
    <property type="entry name" value="Dicer dimerisation domain"/>
    <property type="match status" value="1"/>
</dbReference>
<dbReference type="InterPro" id="IPR005034">
    <property type="entry name" value="Dicer_dimerisation"/>
</dbReference>
<sequence>MLVKYFNSYQLPESQNENNEKTSSKQIFFLAKTSDSIRLYSSVYQAHCDLRIAEYLDIQEAKQWSRDEWLKTLQSSDIHLMMDGIFEHLLEQNLIDVNNLSLLILNDVHKILIAPSPAEDCYTRIIKQLRNQQNVNEKNYRILGLSASILLEDVSSEIFEKMIEEIETNLNCSCETYADLRIISKYSIQSRIKVKCYEPIMANNDDSNIKYRLAMFMIQNYSAQFFNFITNVSIDDGKTAEQLINHETIAKMKIDILKVFGTLGEWCTLKLIELVNRELYDTIVLLSKSGSNYLRLLNTTYTTFCLVRKSILTYLDKDIVDKIRPSNTNETKLSLRQFLSISAPKLHLLAKVLIEYLQELSNSSAIATTYQASYSSFAFPFNICSLIYVENRSMARVIDEWLRELIAIIKCEYKDCTNKMNILEYLQPDHVFLDIDDDDDGNGKNELKNFYYRKHQKSLHEIFYYRQQEETLRRFRLAQQCNVLVTTSMFAEGLDVNRCNMVICFDRPKTFNQFIQSKGRVRIERGQFIVFVENKSSIKGIDTKDEKYNNYIEKIKQFCNIEKIFTKLVPLNNQLLIENEMKQFNLMEIIEFNSNINQSLINDNYQRPSFKKTHTNAMNNRNYKKFEKSSNNNNNNTGNKNGSSQTATNIQLTMENSISILNRYCNKLPSDTFTKLVPNYKIEIITVNNSDNGESIDKYRCHLYLPINSTYRDEIIGEVQTTQSIAKQSAAFEAVKTLREIGELDQNYFPIGKETNRYIEKLGLQECFMNVGNRFNRIQNRNIASKRRQYYNKKVADSLCGDIFETDANDQSVYRFKYLYEFQMELTYRLSEEHNRRGRRIIDPAETTRTFGIISPHCLPKLCDFTIYNRSGEVTVTIVPIHSDDCKEFEIDDEKLRQIEKFHQFTFEDVLPLSKSSIRFDRKNGSNGNYLIVPINFDENKNRKSIDWKFLESIWKSESSDTKFQEINQEKSEDNQNNKFIFDEKLYKDAVVIPKYRKDKLQAFYYVAEICYDLSPLSPFPDQEYDTFESYYNVKYKKQITNLQQPLLDVDHTSARLNLLTPHFLNRRGIQHHSSSTLGNQSKRNQQQQKQILVPELCLIHPFPASFWRKAVCLPCILYRLNLLLIAEELRCRIAKEAKIGLIQLPNDQKWPKLDFGWSVLVEQSRQQHPVKQSQQQTETNRLQKNTTKSNKKRRNNTIHTTDESTGSASDFIIDTFDPNTVPPLLSTNDDFSEYESDNEDLLPIEIISGPFSFNEAYNSSKSIRAYNDYIDDDLDEESAVLDVGNFPINDNPKSISVRAGSPTYWKDVEDKIHSLQTRKIDRIDWTVYESSNEDNNSTTNEHGIDIL</sequence>
<dbReference type="Pfam" id="PF03368">
    <property type="entry name" value="Dicer_dimer"/>
    <property type="match status" value="1"/>
</dbReference>
<feature type="compositionally biased region" description="Low complexity" evidence="8">
    <location>
        <begin position="629"/>
        <end position="644"/>
    </location>
</feature>
<dbReference type="GO" id="GO:0030422">
    <property type="term" value="P:siRNA processing"/>
    <property type="evidence" value="ECO:0007669"/>
    <property type="project" value="TreeGrafter"/>
</dbReference>
<dbReference type="InterPro" id="IPR003100">
    <property type="entry name" value="PAZ_dom"/>
</dbReference>
<dbReference type="GO" id="GO:0003723">
    <property type="term" value="F:RNA binding"/>
    <property type="evidence" value="ECO:0007669"/>
    <property type="project" value="UniProtKB-UniRule"/>
</dbReference>
<proteinExistence type="evidence at transcript level"/>
<reference evidence="12" key="1">
    <citation type="submission" date="2018-09" db="EMBL/GenBank/DDBJ databases">
        <authorList>
            <person name="Parvin R."/>
            <person name="Begum J.A."/>
            <person name="Chowdhury E.H."/>
            <person name="Islam M.R."/>
            <person name="Harder T."/>
        </authorList>
    </citation>
    <scope>NUCLEOTIDE SEQUENCE</scope>
</reference>
<evidence type="ECO:0000256" key="4">
    <source>
        <dbReference type="ARBA" id="ARBA00022759"/>
    </source>
</evidence>
<keyword evidence="5" id="KW-0378">Hydrolase</keyword>
<evidence type="ECO:0000259" key="9">
    <source>
        <dbReference type="PROSITE" id="PS50821"/>
    </source>
</evidence>
<dbReference type="GO" id="GO:0000166">
    <property type="term" value="F:nucleotide binding"/>
    <property type="evidence" value="ECO:0007669"/>
    <property type="project" value="UniProtKB-KW"/>
</dbReference>
<dbReference type="Pfam" id="PF00271">
    <property type="entry name" value="Helicase_C"/>
    <property type="match status" value="1"/>
</dbReference>
<dbReference type="GO" id="GO:0070578">
    <property type="term" value="C:RISC-loading complex"/>
    <property type="evidence" value="ECO:0007669"/>
    <property type="project" value="TreeGrafter"/>
</dbReference>
<dbReference type="SUPFAM" id="SSF52540">
    <property type="entry name" value="P-loop containing nucleoside triphosphate hydrolases"/>
    <property type="match status" value="1"/>
</dbReference>
<dbReference type="PROSITE" id="PS51194">
    <property type="entry name" value="HELICASE_CTER"/>
    <property type="match status" value="1"/>
</dbReference>
<evidence type="ECO:0000256" key="1">
    <source>
        <dbReference type="ARBA" id="ARBA00022722"/>
    </source>
</evidence>
<evidence type="ECO:0000256" key="3">
    <source>
        <dbReference type="ARBA" id="ARBA00022741"/>
    </source>
</evidence>
<dbReference type="PANTHER" id="PTHR14950:SF37">
    <property type="entry name" value="ENDORIBONUCLEASE DICER"/>
    <property type="match status" value="1"/>
</dbReference>
<name>A0A3B0R2F8_PSOOV</name>
<dbReference type="PANTHER" id="PTHR14950">
    <property type="entry name" value="DICER-RELATED"/>
    <property type="match status" value="1"/>
</dbReference>
<dbReference type="InterPro" id="IPR001650">
    <property type="entry name" value="Helicase_C-like"/>
</dbReference>
<accession>A0A3B0R2F8</accession>
<dbReference type="SUPFAM" id="SSF101690">
    <property type="entry name" value="PAZ domain"/>
    <property type="match status" value="1"/>
</dbReference>
<feature type="domain" description="Dicer dsRNA-binding fold" evidence="11">
    <location>
        <begin position="657"/>
        <end position="758"/>
    </location>
</feature>
<dbReference type="Gene3D" id="2.170.260.10">
    <property type="entry name" value="paz domain"/>
    <property type="match status" value="1"/>
</dbReference>
<dbReference type="PROSITE" id="PS51327">
    <property type="entry name" value="DICER_DSRBF"/>
    <property type="match status" value="1"/>
</dbReference>
<evidence type="ECO:0000259" key="10">
    <source>
        <dbReference type="PROSITE" id="PS51194"/>
    </source>
</evidence>
<dbReference type="GO" id="GO:0006309">
    <property type="term" value="P:apoptotic DNA fragmentation"/>
    <property type="evidence" value="ECO:0007669"/>
    <property type="project" value="TreeGrafter"/>
</dbReference>
<keyword evidence="2" id="KW-0479">Metal-binding</keyword>
<evidence type="ECO:0000256" key="8">
    <source>
        <dbReference type="SAM" id="MobiDB-lite"/>
    </source>
</evidence>
<dbReference type="SMART" id="SM00490">
    <property type="entry name" value="HELICc"/>
    <property type="match status" value="1"/>
</dbReference>
<dbReference type="GO" id="GO:0046872">
    <property type="term" value="F:metal ion binding"/>
    <property type="evidence" value="ECO:0007669"/>
    <property type="project" value="UniProtKB-KW"/>
</dbReference>
<dbReference type="Gene3D" id="3.40.50.300">
    <property type="entry name" value="P-loop containing nucleotide triphosphate hydrolases"/>
    <property type="match status" value="2"/>
</dbReference>
<keyword evidence="1" id="KW-0540">Nuclease</keyword>
<organism evidence="12">
    <name type="scientific">Psoroptes ovis</name>
    <name type="common">Sheep scab mite</name>
    <dbReference type="NCBI Taxonomy" id="83912"/>
    <lineage>
        <taxon>Eukaryota</taxon>
        <taxon>Metazoa</taxon>
        <taxon>Ecdysozoa</taxon>
        <taxon>Arthropoda</taxon>
        <taxon>Chelicerata</taxon>
        <taxon>Arachnida</taxon>
        <taxon>Acari</taxon>
        <taxon>Acariformes</taxon>
        <taxon>Sarcoptiformes</taxon>
        <taxon>Astigmata</taxon>
        <taxon>Psoroptidia</taxon>
        <taxon>Sarcoptoidea</taxon>
        <taxon>Psoroptidae</taxon>
        <taxon>Psoroptes</taxon>
    </lineage>
</organism>
<evidence type="ECO:0000256" key="6">
    <source>
        <dbReference type="ARBA" id="ARBA00022842"/>
    </source>
</evidence>
<gene>
    <name evidence="12" type="primary">PSOVI14g04930</name>
</gene>
<keyword evidence="4" id="KW-0255">Endonuclease</keyword>
<keyword evidence="3" id="KW-0547">Nucleotide-binding</keyword>
<feature type="region of interest" description="Disordered" evidence="8">
    <location>
        <begin position="625"/>
        <end position="645"/>
    </location>
</feature>
<evidence type="ECO:0000256" key="5">
    <source>
        <dbReference type="ARBA" id="ARBA00022801"/>
    </source>
</evidence>
<dbReference type="GO" id="GO:0004525">
    <property type="term" value="F:ribonuclease III activity"/>
    <property type="evidence" value="ECO:0007669"/>
    <property type="project" value="TreeGrafter"/>
</dbReference>